<gene>
    <name evidence="1" type="ORF">GQR91_15670</name>
    <name evidence="2" type="ORF">SAMN05216557_10115</name>
</gene>
<dbReference type="AlphaFoldDB" id="A0A1G7ELB8"/>
<evidence type="ECO:0000313" key="1">
    <source>
        <dbReference type="EMBL" id="MWC45060.1"/>
    </source>
</evidence>
<dbReference type="EMBL" id="FNBI01000001">
    <property type="protein sequence ID" value="SDE64458.1"/>
    <property type="molecule type" value="Genomic_DNA"/>
</dbReference>
<proteinExistence type="predicted"/>
<organism evidence="2 3">
    <name type="scientific">Sphingomonas carotinifaciens</name>
    <dbReference type="NCBI Taxonomy" id="1166323"/>
    <lineage>
        <taxon>Bacteria</taxon>
        <taxon>Pseudomonadati</taxon>
        <taxon>Pseudomonadota</taxon>
        <taxon>Alphaproteobacteria</taxon>
        <taxon>Sphingomonadales</taxon>
        <taxon>Sphingomonadaceae</taxon>
        <taxon>Sphingomonas</taxon>
    </lineage>
</organism>
<evidence type="ECO:0000313" key="4">
    <source>
        <dbReference type="Proteomes" id="UP000436801"/>
    </source>
</evidence>
<dbReference type="Proteomes" id="UP000436801">
    <property type="component" value="Unassembled WGS sequence"/>
</dbReference>
<accession>A0A1G7ELB8</accession>
<dbReference type="EMBL" id="WSUT01000005">
    <property type="protein sequence ID" value="MWC45060.1"/>
    <property type="molecule type" value="Genomic_DNA"/>
</dbReference>
<dbReference type="SUPFAM" id="SSF88946">
    <property type="entry name" value="Sigma2 domain of RNA polymerase sigma factors"/>
    <property type="match status" value="1"/>
</dbReference>
<dbReference type="OrthoDB" id="7553153at2"/>
<dbReference type="GO" id="GO:0006352">
    <property type="term" value="P:DNA-templated transcription initiation"/>
    <property type="evidence" value="ECO:0007669"/>
    <property type="project" value="InterPro"/>
</dbReference>
<dbReference type="GO" id="GO:0003700">
    <property type="term" value="F:DNA-binding transcription factor activity"/>
    <property type="evidence" value="ECO:0007669"/>
    <property type="project" value="InterPro"/>
</dbReference>
<reference evidence="2 3" key="1">
    <citation type="submission" date="2016-10" db="EMBL/GenBank/DDBJ databases">
        <authorList>
            <person name="Varghese N."/>
            <person name="Submissions S."/>
        </authorList>
    </citation>
    <scope>NUCLEOTIDE SEQUENCE [LARGE SCALE GENOMIC DNA]</scope>
    <source>
        <strain evidence="2 3">S7-754</strain>
    </source>
</reference>
<dbReference type="Proteomes" id="UP000323502">
    <property type="component" value="Unassembled WGS sequence"/>
</dbReference>
<dbReference type="InterPro" id="IPR013325">
    <property type="entry name" value="RNA_pol_sigma_r2"/>
</dbReference>
<protein>
    <submittedName>
        <fullName evidence="2">Sigma-70 region 2</fullName>
    </submittedName>
</protein>
<evidence type="ECO:0000313" key="3">
    <source>
        <dbReference type="Proteomes" id="UP000323502"/>
    </source>
</evidence>
<keyword evidence="3" id="KW-1185">Reference proteome</keyword>
<reference evidence="1 4" key="2">
    <citation type="submission" date="2019-12" db="EMBL/GenBank/DDBJ databases">
        <authorList>
            <person name="Zheng J."/>
        </authorList>
    </citation>
    <scope>NUCLEOTIDE SEQUENCE [LARGE SCALE GENOMIC DNA]</scope>
    <source>
        <strain evidence="1 4">DSM 27347</strain>
    </source>
</reference>
<name>A0A1G7ELB8_9SPHN</name>
<sequence length="173" mass="19934">MRERLQALTKDQYRRLVLRSQYLVREQRMLAADLRQEAICRALDGRRKCRQSWDIVTFLNWVMRSMIRDAYRDEAEGRTLVLYDDLDAASLDNDVASFEQMTHDPIDARRTIADIREALRSDPGLLALLDAVIAGKRGEELQNQFGIDEKGLAALRKRMNRAIGRAGKAKRVS</sequence>
<evidence type="ECO:0000313" key="2">
    <source>
        <dbReference type="EMBL" id="SDE64458.1"/>
    </source>
</evidence>
<dbReference type="RefSeq" id="WP_149680712.1">
    <property type="nucleotide sequence ID" value="NZ_FNBI01000001.1"/>
</dbReference>